<dbReference type="EMBL" id="JAAPAO010000169">
    <property type="protein sequence ID" value="KAF4669518.1"/>
    <property type="molecule type" value="Genomic_DNA"/>
</dbReference>
<evidence type="ECO:0000256" key="1">
    <source>
        <dbReference type="SAM" id="MobiDB-lite"/>
    </source>
</evidence>
<comment type="caution">
    <text evidence="2">The sequence shown here is derived from an EMBL/GenBank/DDBJ whole genome shotgun (WGS) entry which is preliminary data.</text>
</comment>
<evidence type="ECO:0000313" key="3">
    <source>
        <dbReference type="Proteomes" id="UP000591131"/>
    </source>
</evidence>
<feature type="region of interest" description="Disordered" evidence="1">
    <location>
        <begin position="191"/>
        <end position="231"/>
    </location>
</feature>
<gene>
    <name evidence="2" type="ORF">FOL47_002477</name>
</gene>
<reference evidence="2 3" key="1">
    <citation type="submission" date="2020-04" db="EMBL/GenBank/DDBJ databases">
        <title>Perkinsus chesapeaki whole genome sequence.</title>
        <authorList>
            <person name="Bogema D.R."/>
        </authorList>
    </citation>
    <scope>NUCLEOTIDE SEQUENCE [LARGE SCALE GENOMIC DNA]</scope>
    <source>
        <strain evidence="2">ATCC PRA-425</strain>
    </source>
</reference>
<proteinExistence type="predicted"/>
<protein>
    <submittedName>
        <fullName evidence="2">Uncharacterized protein</fullName>
    </submittedName>
</protein>
<accession>A0A7J6MD45</accession>
<name>A0A7J6MD45_PERCH</name>
<sequence>MTIKSNEVLASCDKIKHEIEHRAEGLSKSQPNLFPGGVTHPRLNNIKEQLCSAQTNQHGSVYAAPTYQGQPQHMHEQAPLVDNNAVNPGWGLETGTNLRAAAGNVGSSLAVNPNVLQAEKPKSKRVSMIPLSRIKACVGIDDPLRVNSAKAGWVYGIDLMFEDERHMELWARGKTEAEEWVEVLGPKPKVTAKTSTNKMEQQMSSDLTPSTAPSTVVESRSNKGAPSVDPVALRRTKEETPWADPTTLKTEKFIRRPHSGEPSYGLASRVYCQEAQPHAYSRDRFPDRELSHGHERGHFQIAYETVGDRADLEPSAPIMEMAELERSDAPQSSEAVGVGRVPDAVEELEISVTEDATTPMRGTVWDDWDD</sequence>
<feature type="compositionally biased region" description="Polar residues" evidence="1">
    <location>
        <begin position="192"/>
        <end position="224"/>
    </location>
</feature>
<dbReference type="AlphaFoldDB" id="A0A7J6MD45"/>
<dbReference type="Proteomes" id="UP000591131">
    <property type="component" value="Unassembled WGS sequence"/>
</dbReference>
<keyword evidence="3" id="KW-1185">Reference proteome</keyword>
<organism evidence="2 3">
    <name type="scientific">Perkinsus chesapeaki</name>
    <name type="common">Clam parasite</name>
    <name type="synonym">Perkinsus andrewsi</name>
    <dbReference type="NCBI Taxonomy" id="330153"/>
    <lineage>
        <taxon>Eukaryota</taxon>
        <taxon>Sar</taxon>
        <taxon>Alveolata</taxon>
        <taxon>Perkinsozoa</taxon>
        <taxon>Perkinsea</taxon>
        <taxon>Perkinsida</taxon>
        <taxon>Perkinsidae</taxon>
        <taxon>Perkinsus</taxon>
    </lineage>
</organism>
<evidence type="ECO:0000313" key="2">
    <source>
        <dbReference type="EMBL" id="KAF4669518.1"/>
    </source>
</evidence>